<feature type="region of interest" description="Disordered" evidence="1">
    <location>
        <begin position="1"/>
        <end position="23"/>
    </location>
</feature>
<evidence type="ECO:0000256" key="1">
    <source>
        <dbReference type="SAM" id="MobiDB-lite"/>
    </source>
</evidence>
<dbReference type="Proteomes" id="UP000029050">
    <property type="component" value="Unassembled WGS sequence"/>
</dbReference>
<dbReference type="Gene3D" id="2.60.120.10">
    <property type="entry name" value="Jelly Rolls"/>
    <property type="match status" value="1"/>
</dbReference>
<dbReference type="Pfam" id="PF07883">
    <property type="entry name" value="Cupin_2"/>
    <property type="match status" value="1"/>
</dbReference>
<dbReference type="STRING" id="218140.BPSY_1798"/>
<keyword evidence="4" id="KW-1185">Reference proteome</keyword>
<reference evidence="3 4" key="1">
    <citation type="submission" date="2014-03" db="EMBL/GenBank/DDBJ databases">
        <title>Genomics of Bifidobacteria.</title>
        <authorList>
            <person name="Ventura M."/>
            <person name="Milani C."/>
            <person name="Lugli G.A."/>
        </authorList>
    </citation>
    <scope>NUCLEOTIDE SEQUENCE [LARGE SCALE GENOMIC DNA]</scope>
    <source>
        <strain evidence="3 4">LMG 21775</strain>
    </source>
</reference>
<evidence type="ECO:0000259" key="2">
    <source>
        <dbReference type="Pfam" id="PF07883"/>
    </source>
</evidence>
<protein>
    <submittedName>
        <fullName evidence="3">Cupin domain protein</fullName>
    </submittedName>
</protein>
<dbReference type="AlphaFoldDB" id="A0A087CDP0"/>
<dbReference type="InterPro" id="IPR011051">
    <property type="entry name" value="RmlC_Cupin_sf"/>
</dbReference>
<dbReference type="SUPFAM" id="SSF51182">
    <property type="entry name" value="RmlC-like cupins"/>
    <property type="match status" value="1"/>
</dbReference>
<evidence type="ECO:0000313" key="3">
    <source>
        <dbReference type="EMBL" id="KFI81390.1"/>
    </source>
</evidence>
<dbReference type="InterPro" id="IPR014710">
    <property type="entry name" value="RmlC-like_jellyroll"/>
</dbReference>
<proteinExistence type="predicted"/>
<gene>
    <name evidence="3" type="ORF">BPSY_1798</name>
</gene>
<dbReference type="PANTHER" id="PTHR37694:SF1">
    <property type="entry name" value="SLR8022 PROTEIN"/>
    <property type="match status" value="1"/>
</dbReference>
<evidence type="ECO:0000313" key="4">
    <source>
        <dbReference type="Proteomes" id="UP000029050"/>
    </source>
</evidence>
<dbReference type="CDD" id="cd02230">
    <property type="entry name" value="cupin_HP0902-like"/>
    <property type="match status" value="1"/>
</dbReference>
<accession>A0A087CDP0</accession>
<comment type="caution">
    <text evidence="3">The sequence shown here is derived from an EMBL/GenBank/DDBJ whole genome shotgun (WGS) entry which is preliminary data.</text>
</comment>
<dbReference type="PANTHER" id="PTHR37694">
    <property type="entry name" value="SLR8022 PROTEIN"/>
    <property type="match status" value="1"/>
</dbReference>
<name>A0A087CDP0_9BIFI</name>
<feature type="domain" description="Cupin type-2" evidence="2">
    <location>
        <begin position="65"/>
        <end position="131"/>
    </location>
</feature>
<organism evidence="3 4">
    <name type="scientific">Bifidobacterium psychraerophilum</name>
    <dbReference type="NCBI Taxonomy" id="218140"/>
    <lineage>
        <taxon>Bacteria</taxon>
        <taxon>Bacillati</taxon>
        <taxon>Actinomycetota</taxon>
        <taxon>Actinomycetes</taxon>
        <taxon>Bifidobacteriales</taxon>
        <taxon>Bifidobacteriaceae</taxon>
        <taxon>Bifidobacterium</taxon>
    </lineage>
</organism>
<dbReference type="InterPro" id="IPR013096">
    <property type="entry name" value="Cupin_2"/>
</dbReference>
<sequence length="140" mass="14989">MTEADEHGSKHDEASLHQTDRKGTGEAEALDLGFIPDMTSLVKIQDEATVSRTIMQHTGGNVVLFSFDEGQQLSEHTAAMPVFVQTVSGHLKVTASGRTVDLLPGGLVYFPTRLPHAVEAVEPSIMMLTMITSARAAATV</sequence>
<dbReference type="EMBL" id="JGZI01000010">
    <property type="protein sequence ID" value="KFI81390.1"/>
    <property type="molecule type" value="Genomic_DNA"/>
</dbReference>
<dbReference type="eggNOG" id="COG1917">
    <property type="taxonomic scope" value="Bacteria"/>
</dbReference>